<dbReference type="AlphaFoldDB" id="A0AAV7RDI8"/>
<evidence type="ECO:0000256" key="1">
    <source>
        <dbReference type="SAM" id="MobiDB-lite"/>
    </source>
</evidence>
<sequence length="154" mass="17815">MIRDLVVEVRGSFFETSNTNQKEIRRLCEALGQKFDDLAERTAALETEVCDLRRATKDNREAAQQVKLGEEKLQLKLEIVENKLRRNNVRFLKVPEELEGGDLKRLVVRLNKQGMQVEGEEEDLVKDIQMVQRDPFRTPPPIGTNLRMPLRSIS</sequence>
<accession>A0AAV7RDI8</accession>
<gene>
    <name evidence="2" type="ORF">NDU88_003656</name>
</gene>
<comment type="caution">
    <text evidence="2">The sequence shown here is derived from an EMBL/GenBank/DDBJ whole genome shotgun (WGS) entry which is preliminary data.</text>
</comment>
<evidence type="ECO:0000313" key="2">
    <source>
        <dbReference type="EMBL" id="KAJ1150869.1"/>
    </source>
</evidence>
<keyword evidence="3" id="KW-1185">Reference proteome</keyword>
<dbReference type="Proteomes" id="UP001066276">
    <property type="component" value="Chromosome 5"/>
</dbReference>
<proteinExistence type="predicted"/>
<reference evidence="2" key="1">
    <citation type="journal article" date="2022" name="bioRxiv">
        <title>Sequencing and chromosome-scale assembly of the giantPleurodeles waltlgenome.</title>
        <authorList>
            <person name="Brown T."/>
            <person name="Elewa A."/>
            <person name="Iarovenko S."/>
            <person name="Subramanian E."/>
            <person name="Araus A.J."/>
            <person name="Petzold A."/>
            <person name="Susuki M."/>
            <person name="Suzuki K.-i.T."/>
            <person name="Hayashi T."/>
            <person name="Toyoda A."/>
            <person name="Oliveira C."/>
            <person name="Osipova E."/>
            <person name="Leigh N.D."/>
            <person name="Simon A."/>
            <person name="Yun M.H."/>
        </authorList>
    </citation>
    <scope>NUCLEOTIDE SEQUENCE</scope>
    <source>
        <strain evidence="2">20211129_DDA</strain>
        <tissue evidence="2">Liver</tissue>
    </source>
</reference>
<feature type="region of interest" description="Disordered" evidence="1">
    <location>
        <begin position="134"/>
        <end position="154"/>
    </location>
</feature>
<dbReference type="EMBL" id="JANPWB010000009">
    <property type="protein sequence ID" value="KAJ1150869.1"/>
    <property type="molecule type" value="Genomic_DNA"/>
</dbReference>
<organism evidence="2 3">
    <name type="scientific">Pleurodeles waltl</name>
    <name type="common">Iberian ribbed newt</name>
    <dbReference type="NCBI Taxonomy" id="8319"/>
    <lineage>
        <taxon>Eukaryota</taxon>
        <taxon>Metazoa</taxon>
        <taxon>Chordata</taxon>
        <taxon>Craniata</taxon>
        <taxon>Vertebrata</taxon>
        <taxon>Euteleostomi</taxon>
        <taxon>Amphibia</taxon>
        <taxon>Batrachia</taxon>
        <taxon>Caudata</taxon>
        <taxon>Salamandroidea</taxon>
        <taxon>Salamandridae</taxon>
        <taxon>Pleurodelinae</taxon>
        <taxon>Pleurodeles</taxon>
    </lineage>
</organism>
<protein>
    <submittedName>
        <fullName evidence="2">Uncharacterized protein</fullName>
    </submittedName>
</protein>
<name>A0AAV7RDI8_PLEWA</name>
<evidence type="ECO:0000313" key="3">
    <source>
        <dbReference type="Proteomes" id="UP001066276"/>
    </source>
</evidence>